<dbReference type="EMBL" id="WEKT01000009">
    <property type="protein sequence ID" value="MZI93038.1"/>
    <property type="molecule type" value="Genomic_DNA"/>
</dbReference>
<dbReference type="Proteomes" id="UP000462621">
    <property type="component" value="Unassembled WGS sequence"/>
</dbReference>
<dbReference type="InterPro" id="IPR027954">
    <property type="entry name" value="Transcobalamin-like_C"/>
</dbReference>
<comment type="caution">
    <text evidence="2">The sequence shown here is derived from an EMBL/GenBank/DDBJ whole genome shotgun (WGS) entry which is preliminary data.</text>
</comment>
<sequence length="125" mass="14867">MITINIQDKPLVEIEYLHPMNAQQALEMAYDIIDDASKFSYSLEYYGANLGYLVDMINDTYDTYEPGEHPYFFWEFLVNNQEAMVGIDNLDLHDNDVINMRYIEFDPNEHDEWMQSQTKRDKLHS</sequence>
<organism evidence="2 3">
    <name type="scientific">Vibrio eleionomae</name>
    <dbReference type="NCBI Taxonomy" id="2653505"/>
    <lineage>
        <taxon>Bacteria</taxon>
        <taxon>Pseudomonadati</taxon>
        <taxon>Pseudomonadota</taxon>
        <taxon>Gammaproteobacteria</taxon>
        <taxon>Vibrionales</taxon>
        <taxon>Vibrionaceae</taxon>
        <taxon>Vibrio</taxon>
    </lineage>
</organism>
<evidence type="ECO:0000313" key="2">
    <source>
        <dbReference type="EMBL" id="MZI93038.1"/>
    </source>
</evidence>
<keyword evidence="3" id="KW-1185">Reference proteome</keyword>
<name>A0A7X4RU23_9VIBR</name>
<feature type="domain" description="Transcobalamin-like C-terminal" evidence="1">
    <location>
        <begin position="48"/>
        <end position="103"/>
    </location>
</feature>
<dbReference type="Pfam" id="PF14478">
    <property type="entry name" value="DUF4430"/>
    <property type="match status" value="1"/>
</dbReference>
<proteinExistence type="predicted"/>
<dbReference type="AlphaFoldDB" id="A0A7X4RU23"/>
<evidence type="ECO:0000259" key="1">
    <source>
        <dbReference type="Pfam" id="PF14478"/>
    </source>
</evidence>
<evidence type="ECO:0000313" key="3">
    <source>
        <dbReference type="Proteomes" id="UP000462621"/>
    </source>
</evidence>
<reference evidence="2 3" key="1">
    <citation type="submission" date="2019-10" db="EMBL/GenBank/DDBJ databases">
        <title>Vibrio sp. nov. isolated from a shrimp pond.</title>
        <authorList>
            <person name="Gomez-Gil B."/>
            <person name="Enciso-Ibarra J."/>
            <person name="Enciso-Ibarra K."/>
            <person name="Bolan-Mejia C."/>
        </authorList>
    </citation>
    <scope>NUCLEOTIDE SEQUENCE [LARGE SCALE GENOMIC DNA]</scope>
    <source>
        <strain evidence="2 3">CAIM 722</strain>
    </source>
</reference>
<accession>A0A7X4RU23</accession>
<gene>
    <name evidence="2" type="ORF">F9817_07480</name>
</gene>
<dbReference type="Gene3D" id="2.170.130.30">
    <property type="match status" value="1"/>
</dbReference>
<protein>
    <submittedName>
        <fullName evidence="2">DUF4430 domain-containing protein</fullName>
    </submittedName>
</protein>
<dbReference type="RefSeq" id="WP_161154335.1">
    <property type="nucleotide sequence ID" value="NZ_WEKT01000009.1"/>
</dbReference>